<sequence length="326" mass="35214">MIIRQVSYVAATLLAGLAFGAQAETLVLYTSQPNADAQSTVDLFSKANPDIKVEWVRDGTTQLMARLEAEISAGAVKPDVLLIADSVTMESLKQRDLLQAYLSPERKAYDGALYDADGHYYGTKLITTGIAHHSQAAVKPESWQDLLDPRLKGQVSMPSPLYSGAALIHLASITETPGLGWEYYEKLKANDVSAQGGNGAVLKAIASGTKPYGMLVDYMAIREKAKGAPIEFVFPQEGVSIVTEPVGILKSAAHPEAARRFVDFVLSQAGQELVREQGYVPALESVSVPEGFPARSEIKLLPFDAGQALRDAESNKRRFGELFGTK</sequence>
<feature type="chain" id="PRO_5036301471" evidence="3">
    <location>
        <begin position="24"/>
        <end position="326"/>
    </location>
</feature>
<reference evidence="5 7" key="2">
    <citation type="submission" date="2019-02" db="EMBL/GenBank/DDBJ databases">
        <title>Genomic Encyclopedia of Type Strains, Phase IV (KMG-IV): sequencing the most valuable type-strain genomes for metagenomic binning, comparative biology and taxonomic classification.</title>
        <authorList>
            <person name="Goeker M."/>
        </authorList>
    </citation>
    <scope>NUCLEOTIDE SEQUENCE [LARGE SCALE GENOMIC DNA]</scope>
    <source>
        <strain evidence="5 7">DSM 16618</strain>
    </source>
</reference>
<dbReference type="PIRSF" id="PIRSF002825">
    <property type="entry name" value="CfbpA"/>
    <property type="match status" value="1"/>
</dbReference>
<comment type="caution">
    <text evidence="4">The sequence shown here is derived from an EMBL/GenBank/DDBJ whole genome shotgun (WGS) entry which is preliminary data.</text>
</comment>
<dbReference type="Pfam" id="PF13343">
    <property type="entry name" value="SBP_bac_6"/>
    <property type="match status" value="1"/>
</dbReference>
<dbReference type="PANTHER" id="PTHR30006:SF2">
    <property type="entry name" value="ABC TRANSPORTER SUBSTRATE-BINDING PROTEIN"/>
    <property type="match status" value="1"/>
</dbReference>
<keyword evidence="6" id="KW-1185">Reference proteome</keyword>
<organism evidence="4 6">
    <name type="scientific">Kerstersia gyiorum</name>
    <dbReference type="NCBI Taxonomy" id="206506"/>
    <lineage>
        <taxon>Bacteria</taxon>
        <taxon>Pseudomonadati</taxon>
        <taxon>Pseudomonadota</taxon>
        <taxon>Betaproteobacteria</taxon>
        <taxon>Burkholderiales</taxon>
        <taxon>Alcaligenaceae</taxon>
        <taxon>Kerstersia</taxon>
    </lineage>
</organism>
<dbReference type="CDD" id="cd13547">
    <property type="entry name" value="PBP2_Fbp_like_2"/>
    <property type="match status" value="1"/>
</dbReference>
<dbReference type="AlphaFoldDB" id="A0A171KW00"/>
<feature type="binding site" evidence="2">
    <location>
        <position position="218"/>
    </location>
    <ligand>
        <name>Fe cation</name>
        <dbReference type="ChEBI" id="CHEBI:24875"/>
    </ligand>
</feature>
<evidence type="ECO:0000313" key="7">
    <source>
        <dbReference type="Proteomes" id="UP000292039"/>
    </source>
</evidence>
<keyword evidence="1 3" id="KW-0732">Signal</keyword>
<dbReference type="SUPFAM" id="SSF53850">
    <property type="entry name" value="Periplasmic binding protein-like II"/>
    <property type="match status" value="1"/>
</dbReference>
<dbReference type="PANTHER" id="PTHR30006">
    <property type="entry name" value="THIAMINE-BINDING PERIPLASMIC PROTEIN-RELATED"/>
    <property type="match status" value="1"/>
</dbReference>
<proteinExistence type="predicted"/>
<dbReference type="EMBL" id="SGWZ01000001">
    <property type="protein sequence ID" value="RZS73691.1"/>
    <property type="molecule type" value="Genomic_DNA"/>
</dbReference>
<keyword evidence="2" id="KW-0479">Metal-binding</keyword>
<evidence type="ECO:0000256" key="2">
    <source>
        <dbReference type="PIRSR" id="PIRSR002825-1"/>
    </source>
</evidence>
<dbReference type="Gene3D" id="3.40.190.10">
    <property type="entry name" value="Periplasmic binding protein-like II"/>
    <property type="match status" value="2"/>
</dbReference>
<dbReference type="Proteomes" id="UP000292039">
    <property type="component" value="Unassembled WGS sequence"/>
</dbReference>
<dbReference type="GO" id="GO:0030975">
    <property type="term" value="F:thiamine binding"/>
    <property type="evidence" value="ECO:0007669"/>
    <property type="project" value="TreeGrafter"/>
</dbReference>
<evidence type="ECO:0000313" key="4">
    <source>
        <dbReference type="EMBL" id="KKO73067.1"/>
    </source>
</evidence>
<dbReference type="InterPro" id="IPR026045">
    <property type="entry name" value="Ferric-bd"/>
</dbReference>
<dbReference type="PATRIC" id="fig|206506.3.peg.394"/>
<evidence type="ECO:0000313" key="6">
    <source>
        <dbReference type="Proteomes" id="UP000078084"/>
    </source>
</evidence>
<feature type="signal peptide" evidence="3">
    <location>
        <begin position="1"/>
        <end position="23"/>
    </location>
</feature>
<dbReference type="STRING" id="206506.AAV32_01775"/>
<gene>
    <name evidence="4" type="ORF">AAV32_01775</name>
    <name evidence="5" type="ORF">EV679_0895</name>
</gene>
<dbReference type="GO" id="GO:0030288">
    <property type="term" value="C:outer membrane-bounded periplasmic space"/>
    <property type="evidence" value="ECO:0007669"/>
    <property type="project" value="TreeGrafter"/>
</dbReference>
<dbReference type="GO" id="GO:0046872">
    <property type="term" value="F:metal ion binding"/>
    <property type="evidence" value="ECO:0007669"/>
    <property type="project" value="UniProtKB-KW"/>
</dbReference>
<name>A0A171KW00_9BURK</name>
<evidence type="ECO:0000256" key="3">
    <source>
        <dbReference type="SAM" id="SignalP"/>
    </source>
</evidence>
<dbReference type="GeneID" id="99727605"/>
<dbReference type="GO" id="GO:0030976">
    <property type="term" value="F:thiamine pyrophosphate binding"/>
    <property type="evidence" value="ECO:0007669"/>
    <property type="project" value="TreeGrafter"/>
</dbReference>
<evidence type="ECO:0000256" key="1">
    <source>
        <dbReference type="ARBA" id="ARBA00022729"/>
    </source>
</evidence>
<dbReference type="EMBL" id="LBNE01000001">
    <property type="protein sequence ID" value="KKO73067.1"/>
    <property type="molecule type" value="Genomic_DNA"/>
</dbReference>
<protein>
    <submittedName>
        <fullName evidence="4">ABC transporter substrate-binding protein</fullName>
    </submittedName>
    <submittedName>
        <fullName evidence="5">Iron(III) transport system substrate-binding protein</fullName>
    </submittedName>
</protein>
<accession>A0A171KW00</accession>
<dbReference type="OrthoDB" id="366726at2"/>
<reference evidence="4 6" key="1">
    <citation type="submission" date="2015-04" db="EMBL/GenBank/DDBJ databases">
        <title>Genome sequence of Kerstersia gyiorum CG1.</title>
        <authorList>
            <person name="Greninger A.L."/>
            <person name="Kozyreva V."/>
            <person name="Chaturvedi V."/>
        </authorList>
    </citation>
    <scope>NUCLEOTIDE SEQUENCE [LARGE SCALE GENOMIC DNA]</scope>
    <source>
        <strain evidence="4 6">CG1</strain>
    </source>
</reference>
<dbReference type="Proteomes" id="UP000078084">
    <property type="component" value="Unassembled WGS sequence"/>
</dbReference>
<evidence type="ECO:0000313" key="5">
    <source>
        <dbReference type="EMBL" id="RZS73691.1"/>
    </source>
</evidence>
<keyword evidence="2" id="KW-0408">Iron</keyword>
<dbReference type="RefSeq" id="WP_068366912.1">
    <property type="nucleotide sequence ID" value="NZ_CBCSEB010000002.1"/>
</dbReference>
<dbReference type="GO" id="GO:0015888">
    <property type="term" value="P:thiamine transport"/>
    <property type="evidence" value="ECO:0007669"/>
    <property type="project" value="TreeGrafter"/>
</dbReference>